<protein>
    <submittedName>
        <fullName evidence="1">Uncharacterized protein</fullName>
    </submittedName>
</protein>
<organism evidence="1 2">
    <name type="scientific">Halteria grandinella</name>
    <dbReference type="NCBI Taxonomy" id="5974"/>
    <lineage>
        <taxon>Eukaryota</taxon>
        <taxon>Sar</taxon>
        <taxon>Alveolata</taxon>
        <taxon>Ciliophora</taxon>
        <taxon>Intramacronucleata</taxon>
        <taxon>Spirotrichea</taxon>
        <taxon>Stichotrichia</taxon>
        <taxon>Sporadotrichida</taxon>
        <taxon>Halteriidae</taxon>
        <taxon>Halteria</taxon>
    </lineage>
</organism>
<evidence type="ECO:0000313" key="2">
    <source>
        <dbReference type="Proteomes" id="UP000785679"/>
    </source>
</evidence>
<proteinExistence type="predicted"/>
<gene>
    <name evidence="1" type="ORF">FGO68_gene9368</name>
</gene>
<keyword evidence="2" id="KW-1185">Reference proteome</keyword>
<dbReference type="AlphaFoldDB" id="A0A8J8NFH7"/>
<name>A0A8J8NFH7_HALGN</name>
<sequence length="66" mass="8189">MRCTKQTFLCRAMHRPKKPCICRYYRVGMAQHYKVRQLMYDRSKYCDSLPIVSRCLFQHKRIEMHF</sequence>
<dbReference type="EMBL" id="RRYP01017403">
    <property type="protein sequence ID" value="TNV74131.1"/>
    <property type="molecule type" value="Genomic_DNA"/>
</dbReference>
<comment type="caution">
    <text evidence="1">The sequence shown here is derived from an EMBL/GenBank/DDBJ whole genome shotgun (WGS) entry which is preliminary data.</text>
</comment>
<evidence type="ECO:0000313" key="1">
    <source>
        <dbReference type="EMBL" id="TNV74131.1"/>
    </source>
</evidence>
<dbReference type="Proteomes" id="UP000785679">
    <property type="component" value="Unassembled WGS sequence"/>
</dbReference>
<accession>A0A8J8NFH7</accession>
<reference evidence="1" key="1">
    <citation type="submission" date="2019-06" db="EMBL/GenBank/DDBJ databases">
        <authorList>
            <person name="Zheng W."/>
        </authorList>
    </citation>
    <scope>NUCLEOTIDE SEQUENCE</scope>
    <source>
        <strain evidence="1">QDHG01</strain>
    </source>
</reference>